<feature type="region of interest" description="Disordered" evidence="1">
    <location>
        <begin position="73"/>
        <end position="95"/>
    </location>
</feature>
<name>A0ABQ4X0T5_9ASTR</name>
<dbReference type="EMBL" id="BQNB010009100">
    <property type="protein sequence ID" value="GJS58740.1"/>
    <property type="molecule type" value="Genomic_DNA"/>
</dbReference>
<reference evidence="2" key="2">
    <citation type="submission" date="2022-01" db="EMBL/GenBank/DDBJ databases">
        <authorList>
            <person name="Yamashiro T."/>
            <person name="Shiraishi A."/>
            <person name="Satake H."/>
            <person name="Nakayama K."/>
        </authorList>
    </citation>
    <scope>NUCLEOTIDE SEQUENCE</scope>
</reference>
<keyword evidence="3" id="KW-1185">Reference proteome</keyword>
<dbReference type="Proteomes" id="UP001151760">
    <property type="component" value="Unassembled WGS sequence"/>
</dbReference>
<reference evidence="2" key="1">
    <citation type="journal article" date="2022" name="Int. J. Mol. Sci.">
        <title>Draft Genome of Tanacetum Coccineum: Genomic Comparison of Closely Related Tanacetum-Family Plants.</title>
        <authorList>
            <person name="Yamashiro T."/>
            <person name="Shiraishi A."/>
            <person name="Nakayama K."/>
            <person name="Satake H."/>
        </authorList>
    </citation>
    <scope>NUCLEOTIDE SEQUENCE</scope>
</reference>
<feature type="compositionally biased region" description="Basic and acidic residues" evidence="1">
    <location>
        <begin position="79"/>
        <end position="93"/>
    </location>
</feature>
<organism evidence="2 3">
    <name type="scientific">Tanacetum coccineum</name>
    <dbReference type="NCBI Taxonomy" id="301880"/>
    <lineage>
        <taxon>Eukaryota</taxon>
        <taxon>Viridiplantae</taxon>
        <taxon>Streptophyta</taxon>
        <taxon>Embryophyta</taxon>
        <taxon>Tracheophyta</taxon>
        <taxon>Spermatophyta</taxon>
        <taxon>Magnoliopsida</taxon>
        <taxon>eudicotyledons</taxon>
        <taxon>Gunneridae</taxon>
        <taxon>Pentapetalae</taxon>
        <taxon>asterids</taxon>
        <taxon>campanulids</taxon>
        <taxon>Asterales</taxon>
        <taxon>Asteraceae</taxon>
        <taxon>Asteroideae</taxon>
        <taxon>Anthemideae</taxon>
        <taxon>Anthemidinae</taxon>
        <taxon>Tanacetum</taxon>
    </lineage>
</organism>
<comment type="caution">
    <text evidence="2">The sequence shown here is derived from an EMBL/GenBank/DDBJ whole genome shotgun (WGS) entry which is preliminary data.</text>
</comment>
<accession>A0ABQ4X0T5</accession>
<evidence type="ECO:0000256" key="1">
    <source>
        <dbReference type="SAM" id="MobiDB-lite"/>
    </source>
</evidence>
<proteinExistence type="predicted"/>
<evidence type="ECO:0000313" key="2">
    <source>
        <dbReference type="EMBL" id="GJS58740.1"/>
    </source>
</evidence>
<protein>
    <submittedName>
        <fullName evidence="2">Uncharacterized protein</fullName>
    </submittedName>
</protein>
<gene>
    <name evidence="2" type="ORF">Tco_0653524</name>
</gene>
<sequence>MFVELINERKKHFARLREEAQRNKPPTKAQQRKTMCIYLKNMAGYKDKNLKNKSFDVIKKMFDKAYKQVNTFIPMDSEGSGKKDDNSGKKEENIQDEDIAINYEALAIKSPIIERESQILGANLNAHLPEEYGWIKGQEFEE</sequence>
<evidence type="ECO:0000313" key="3">
    <source>
        <dbReference type="Proteomes" id="UP001151760"/>
    </source>
</evidence>